<accession>A0A1N6FCB2</accession>
<protein>
    <submittedName>
        <fullName evidence="1">Uncharacterized protein</fullName>
    </submittedName>
</protein>
<name>A0A1N6FCB2_9MICO</name>
<sequence length="60" mass="6076">MGGETAPAGVMHVQRVGAPLPTDFAAGDPSGDGSFTFREWGAELDIEAPAGLARDCTAAE</sequence>
<evidence type="ECO:0000313" key="1">
    <source>
        <dbReference type="EMBL" id="SIN92892.1"/>
    </source>
</evidence>
<dbReference type="AlphaFoldDB" id="A0A1N6FCB2"/>
<dbReference type="RefSeq" id="WP_074260074.1">
    <property type="nucleotide sequence ID" value="NZ_FSRJ01000002.1"/>
</dbReference>
<evidence type="ECO:0000313" key="2">
    <source>
        <dbReference type="Proteomes" id="UP000184699"/>
    </source>
</evidence>
<dbReference type="Proteomes" id="UP000184699">
    <property type="component" value="Unassembled WGS sequence"/>
</dbReference>
<keyword evidence="2" id="KW-1185">Reference proteome</keyword>
<reference evidence="2" key="1">
    <citation type="submission" date="2016-11" db="EMBL/GenBank/DDBJ databases">
        <authorList>
            <person name="Varghese N."/>
            <person name="Submissions S."/>
        </authorList>
    </citation>
    <scope>NUCLEOTIDE SEQUENCE [LARGE SCALE GENOMIC DNA]</scope>
    <source>
        <strain evidence="2">DSM 8595</strain>
    </source>
</reference>
<dbReference type="OrthoDB" id="5112276at2"/>
<dbReference type="EMBL" id="FSRJ01000002">
    <property type="protein sequence ID" value="SIN92892.1"/>
    <property type="molecule type" value="Genomic_DNA"/>
</dbReference>
<proteinExistence type="predicted"/>
<organism evidence="1 2">
    <name type="scientific">Agromyces cerinus subsp. cerinus</name>
    <dbReference type="NCBI Taxonomy" id="232089"/>
    <lineage>
        <taxon>Bacteria</taxon>
        <taxon>Bacillati</taxon>
        <taxon>Actinomycetota</taxon>
        <taxon>Actinomycetes</taxon>
        <taxon>Micrococcales</taxon>
        <taxon>Microbacteriaceae</taxon>
        <taxon>Agromyces</taxon>
    </lineage>
</organism>
<gene>
    <name evidence="1" type="ORF">SAMN05443544_1926</name>
</gene>